<comment type="caution">
    <text evidence="1">The sequence shown here is derived from an EMBL/GenBank/DDBJ whole genome shotgun (WGS) entry which is preliminary data.</text>
</comment>
<dbReference type="SMART" id="SM00855">
    <property type="entry name" value="PGAM"/>
    <property type="match status" value="1"/>
</dbReference>
<dbReference type="CDD" id="cd07067">
    <property type="entry name" value="HP_PGM_like"/>
    <property type="match status" value="1"/>
</dbReference>
<dbReference type="InterPro" id="IPR004449">
    <property type="entry name" value="SixA"/>
</dbReference>
<gene>
    <name evidence="1" type="primary">sixA</name>
    <name evidence="1" type="ORF">GCM10009114_06630</name>
</gene>
<keyword evidence="2" id="KW-1185">Reference proteome</keyword>
<dbReference type="RefSeq" id="WP_343856442.1">
    <property type="nucleotide sequence ID" value="NZ_BAAAFD010000001.1"/>
</dbReference>
<dbReference type="Pfam" id="PF00300">
    <property type="entry name" value="His_Phos_1"/>
    <property type="match status" value="1"/>
</dbReference>
<proteinExistence type="predicted"/>
<dbReference type="InterPro" id="IPR029033">
    <property type="entry name" value="His_PPase_superfam"/>
</dbReference>
<dbReference type="EMBL" id="BAAAFD010000001">
    <property type="protein sequence ID" value="GAA0853566.1"/>
    <property type="molecule type" value="Genomic_DNA"/>
</dbReference>
<dbReference type="Gene3D" id="3.40.50.1240">
    <property type="entry name" value="Phosphoglycerate mutase-like"/>
    <property type="match status" value="1"/>
</dbReference>
<protein>
    <submittedName>
        <fullName evidence="1">Phosphohistidine phosphatase SixA</fullName>
    </submittedName>
</protein>
<name>A0ABN1LDG7_9ALTE</name>
<dbReference type="InterPro" id="IPR013078">
    <property type="entry name" value="His_Pase_superF_clade-1"/>
</dbReference>
<evidence type="ECO:0000313" key="2">
    <source>
        <dbReference type="Proteomes" id="UP001500359"/>
    </source>
</evidence>
<dbReference type="NCBIfam" id="TIGR00249">
    <property type="entry name" value="sixA"/>
    <property type="match status" value="1"/>
</dbReference>
<sequence>MYIFVMRHGEAINSLYNDKQRPLTELGISESKKASVWLRNFEATHHIEINNALVSPFLRAQQTFDKVNTLLSVENIAVSSDIVPTGDCHLAHDYINARYQDQQNTSALLIVSHMPFVSYLIDALCGAHFSRIFSTGSLVCIDYDLSASQGKVIADFNP</sequence>
<reference evidence="1 2" key="1">
    <citation type="journal article" date="2019" name="Int. J. Syst. Evol. Microbiol.">
        <title>The Global Catalogue of Microorganisms (GCM) 10K type strain sequencing project: providing services to taxonomists for standard genome sequencing and annotation.</title>
        <authorList>
            <consortium name="The Broad Institute Genomics Platform"/>
            <consortium name="The Broad Institute Genome Sequencing Center for Infectious Disease"/>
            <person name="Wu L."/>
            <person name="Ma J."/>
        </authorList>
    </citation>
    <scope>NUCLEOTIDE SEQUENCE [LARGE SCALE GENOMIC DNA]</scope>
    <source>
        <strain evidence="1 2">JCM 15896</strain>
    </source>
</reference>
<dbReference type="Proteomes" id="UP001500359">
    <property type="component" value="Unassembled WGS sequence"/>
</dbReference>
<organism evidence="1 2">
    <name type="scientific">Aliiglaciecola litoralis</name>
    <dbReference type="NCBI Taxonomy" id="582857"/>
    <lineage>
        <taxon>Bacteria</taxon>
        <taxon>Pseudomonadati</taxon>
        <taxon>Pseudomonadota</taxon>
        <taxon>Gammaproteobacteria</taxon>
        <taxon>Alteromonadales</taxon>
        <taxon>Alteromonadaceae</taxon>
        <taxon>Aliiglaciecola</taxon>
    </lineage>
</organism>
<evidence type="ECO:0000313" key="1">
    <source>
        <dbReference type="EMBL" id="GAA0853566.1"/>
    </source>
</evidence>
<dbReference type="SUPFAM" id="SSF53254">
    <property type="entry name" value="Phosphoglycerate mutase-like"/>
    <property type="match status" value="1"/>
</dbReference>
<accession>A0ABN1LDG7</accession>